<sequence>MAWLTLLLFFPWFVVLAGLFWFFPRHPRTPRRSWIDAALLLLALLMSIVAMHWGHALGQAAADAGAIWRQVLAVLSAYGAFLAVLCVAVWLRPRLW</sequence>
<evidence type="ECO:0000256" key="1">
    <source>
        <dbReference type="SAM" id="Phobius"/>
    </source>
</evidence>
<feature type="transmembrane region" description="Helical" evidence="1">
    <location>
        <begin position="67"/>
        <end position="91"/>
    </location>
</feature>
<keyword evidence="3" id="KW-1185">Reference proteome</keyword>
<keyword evidence="1" id="KW-1133">Transmembrane helix</keyword>
<organism evidence="2 3">
    <name type="scientific">Stenotrophomonas koreensis</name>
    <dbReference type="NCBI Taxonomy" id="266128"/>
    <lineage>
        <taxon>Bacteria</taxon>
        <taxon>Pseudomonadati</taxon>
        <taxon>Pseudomonadota</taxon>
        <taxon>Gammaproteobacteria</taxon>
        <taxon>Lysobacterales</taxon>
        <taxon>Lysobacteraceae</taxon>
        <taxon>Stenotrophomonas</taxon>
    </lineage>
</organism>
<reference evidence="2 3" key="1">
    <citation type="submission" date="2015-05" db="EMBL/GenBank/DDBJ databases">
        <title>Genome sequencing and analysis of members of genus Stenotrophomonas.</title>
        <authorList>
            <person name="Patil P.P."/>
            <person name="Midha S."/>
            <person name="Patil P.B."/>
        </authorList>
    </citation>
    <scope>NUCLEOTIDE SEQUENCE [LARGE SCALE GENOMIC DNA]</scope>
    <source>
        <strain evidence="2 3">DSM 17805</strain>
    </source>
</reference>
<name>A0A0R0BJS2_9GAMM</name>
<proteinExistence type="predicted"/>
<dbReference type="OrthoDB" id="6054159at2"/>
<dbReference type="PATRIC" id="fig|266128.3.peg.753"/>
<gene>
    <name evidence="2" type="ORF">ABB25_09430</name>
</gene>
<keyword evidence="1" id="KW-0472">Membrane</keyword>
<dbReference type="RefSeq" id="WP_057666172.1">
    <property type="nucleotide sequence ID" value="NZ_LDJH01000014.1"/>
</dbReference>
<dbReference type="AlphaFoldDB" id="A0A0R0BJS2"/>
<dbReference type="EMBL" id="LDJH01000014">
    <property type="protein sequence ID" value="KRG57581.1"/>
    <property type="molecule type" value="Genomic_DNA"/>
</dbReference>
<keyword evidence="1" id="KW-0812">Transmembrane</keyword>
<dbReference type="Proteomes" id="UP000051254">
    <property type="component" value="Unassembled WGS sequence"/>
</dbReference>
<evidence type="ECO:0000313" key="3">
    <source>
        <dbReference type="Proteomes" id="UP000051254"/>
    </source>
</evidence>
<protein>
    <submittedName>
        <fullName evidence="2">Membrane protein</fullName>
    </submittedName>
</protein>
<dbReference type="STRING" id="266128.ABB25_09430"/>
<accession>A0A0R0BJS2</accession>
<feature type="transmembrane region" description="Helical" evidence="1">
    <location>
        <begin position="35"/>
        <end position="55"/>
    </location>
</feature>
<comment type="caution">
    <text evidence="2">The sequence shown here is derived from an EMBL/GenBank/DDBJ whole genome shotgun (WGS) entry which is preliminary data.</text>
</comment>
<feature type="transmembrane region" description="Helical" evidence="1">
    <location>
        <begin position="6"/>
        <end position="23"/>
    </location>
</feature>
<evidence type="ECO:0000313" key="2">
    <source>
        <dbReference type="EMBL" id="KRG57581.1"/>
    </source>
</evidence>